<dbReference type="InterPro" id="IPR036291">
    <property type="entry name" value="NAD(P)-bd_dom_sf"/>
</dbReference>
<evidence type="ECO:0000256" key="4">
    <source>
        <dbReference type="SAM" id="SignalP"/>
    </source>
</evidence>
<feature type="signal peptide" evidence="4">
    <location>
        <begin position="1"/>
        <end position="16"/>
    </location>
</feature>
<proteinExistence type="inferred from homology"/>
<name>A0AAA9SGR5_BOVIN</name>
<feature type="chain" id="PRO_5042020289" evidence="4">
    <location>
        <begin position="17"/>
        <end position="472"/>
    </location>
</feature>
<dbReference type="SUPFAM" id="SSF51735">
    <property type="entry name" value="NAD(P)-binding Rossmann-fold domains"/>
    <property type="match status" value="1"/>
</dbReference>
<keyword evidence="2" id="KW-0560">Oxidoreductase</keyword>
<evidence type="ECO:0000313" key="6">
    <source>
        <dbReference type="Proteomes" id="UP000009136"/>
    </source>
</evidence>
<dbReference type="PRINTS" id="PR00080">
    <property type="entry name" value="SDRFAMILY"/>
</dbReference>
<dbReference type="PANTHER" id="PTHR43157:SF59">
    <property type="entry name" value="RETINOL DEHYDROGENASE 13"/>
    <property type="match status" value="1"/>
</dbReference>
<keyword evidence="6" id="KW-1185">Reference proteome</keyword>
<dbReference type="GO" id="GO:0042574">
    <property type="term" value="P:retinal metabolic process"/>
    <property type="evidence" value="ECO:0007669"/>
    <property type="project" value="Ensembl"/>
</dbReference>
<dbReference type="GO" id="GO:0005743">
    <property type="term" value="C:mitochondrial inner membrane"/>
    <property type="evidence" value="ECO:0007669"/>
    <property type="project" value="Ensembl"/>
</dbReference>
<dbReference type="GeneTree" id="ENSGT00940000159641"/>
<dbReference type="Pfam" id="PF00106">
    <property type="entry name" value="adh_short"/>
    <property type="match status" value="1"/>
</dbReference>
<dbReference type="PRINTS" id="PR00081">
    <property type="entry name" value="GDHRDH"/>
</dbReference>
<dbReference type="Proteomes" id="UP000009136">
    <property type="component" value="Chromosome 18"/>
</dbReference>
<dbReference type="GO" id="GO:0052650">
    <property type="term" value="F:all-trans-retinol dehydrogenase (NADP+) activity"/>
    <property type="evidence" value="ECO:0007669"/>
    <property type="project" value="Ensembl"/>
</dbReference>
<keyword evidence="4" id="KW-0732">Signal</keyword>
<sequence length="472" mass="51225">MSRYVLPLSVLGTAVGGAVLLKDFVAGGACPSKATIPGKTVIVTGANTGIGKQTALELAKRGGNIILACRDMEKCEAAAKEIRGETLNHRVNARHLDLASLKSIREFAAKVTEEEEHVHILINNAAVMRCPHWTTEDGFEMQLGVNYLGHFLLTNLLLDKLKASAPSRIINVSSLAHVAGHIDFEDLNWEKRKYDTKAAYCQSKLAVVVSTKELSRRLQGTGVTVNALHPGVARTELGRHTGMHSSAFSSFTLESPYCTEELVFQATSWTDPHCSPSNSQAGSFPTEPSGKPCGRKAGLCGGPVSHIFVAGKSRQETRSVLPGPRDLGTDRKLPDLQLFPIGADESRRKCSGFELMQKENTAEIDVQNADTENRGHLRRPQTYLKSTKTLLKKDPLPSCLGLLPSSSSRSSSSSSFSSACAAVEANRVPLIMRPRANRILTALTLAWTSQKKIPTMSRCTSHQRRTGRGTCR</sequence>
<evidence type="ECO:0000256" key="3">
    <source>
        <dbReference type="RuleBase" id="RU000363"/>
    </source>
</evidence>
<evidence type="ECO:0000256" key="2">
    <source>
        <dbReference type="ARBA" id="ARBA00023002"/>
    </source>
</evidence>
<accession>A0AAA9SGR5</accession>
<evidence type="ECO:0000313" key="5">
    <source>
        <dbReference type="Ensembl" id="ENSBTAP00000083074.1"/>
    </source>
</evidence>
<dbReference type="Gene3D" id="3.40.50.720">
    <property type="entry name" value="NAD(P)-binding Rossmann-like Domain"/>
    <property type="match status" value="1"/>
</dbReference>
<reference evidence="5" key="1">
    <citation type="submission" date="2018-03" db="EMBL/GenBank/DDBJ databases">
        <title>ARS-UCD1.2.</title>
        <authorList>
            <person name="Rosen B.D."/>
            <person name="Bickhart D.M."/>
            <person name="Koren S."/>
            <person name="Schnabel R.D."/>
            <person name="Hall R."/>
            <person name="Zimin A."/>
            <person name="Dreischer C."/>
            <person name="Schultheiss S."/>
            <person name="Schroeder S.G."/>
            <person name="Elsik C.G."/>
            <person name="Couldrey C."/>
            <person name="Liu G.E."/>
            <person name="Van Tassell C.P."/>
            <person name="Phillippy A.M."/>
            <person name="Smith T.P.L."/>
            <person name="Medrano J.F."/>
        </authorList>
    </citation>
    <scope>NUCLEOTIDE SEQUENCE [LARGE SCALE GENOMIC DNA]</scope>
    <source>
        <strain evidence="5">Hereford</strain>
    </source>
</reference>
<dbReference type="AlphaFoldDB" id="A0AAA9SGR5"/>
<protein>
    <submittedName>
        <fullName evidence="5">Retinol dehydrogenase 13</fullName>
    </submittedName>
</protein>
<comment type="similarity">
    <text evidence="1 3">Belongs to the short-chain dehydrogenases/reductases (SDR) family.</text>
</comment>
<reference evidence="5" key="2">
    <citation type="submission" date="2025-08" db="UniProtKB">
        <authorList>
            <consortium name="Ensembl"/>
        </authorList>
    </citation>
    <scope>IDENTIFICATION</scope>
    <source>
        <strain evidence="5">Hereford</strain>
    </source>
</reference>
<organism evidence="5 6">
    <name type="scientific">Bos taurus</name>
    <name type="common">Bovine</name>
    <dbReference type="NCBI Taxonomy" id="9913"/>
    <lineage>
        <taxon>Eukaryota</taxon>
        <taxon>Metazoa</taxon>
        <taxon>Chordata</taxon>
        <taxon>Craniata</taxon>
        <taxon>Vertebrata</taxon>
        <taxon>Euteleostomi</taxon>
        <taxon>Mammalia</taxon>
        <taxon>Eutheria</taxon>
        <taxon>Laurasiatheria</taxon>
        <taxon>Artiodactyla</taxon>
        <taxon>Ruminantia</taxon>
        <taxon>Pecora</taxon>
        <taxon>Bovidae</taxon>
        <taxon>Bovinae</taxon>
        <taxon>Bos</taxon>
    </lineage>
</organism>
<dbReference type="Ensembl" id="ENSBTAT00000123103.1">
    <property type="protein sequence ID" value="ENSBTAP00000083074.1"/>
    <property type="gene ID" value="ENSBTAG00000030393.6"/>
</dbReference>
<gene>
    <name evidence="5" type="primary">RDH13</name>
</gene>
<dbReference type="PANTHER" id="PTHR43157">
    <property type="entry name" value="PHOSPHATIDYLINOSITOL-GLYCAN BIOSYNTHESIS CLASS F PROTEIN-RELATED"/>
    <property type="match status" value="1"/>
</dbReference>
<dbReference type="InterPro" id="IPR002347">
    <property type="entry name" value="SDR_fam"/>
</dbReference>
<evidence type="ECO:0000256" key="1">
    <source>
        <dbReference type="ARBA" id="ARBA00006484"/>
    </source>
</evidence>
<reference evidence="5" key="3">
    <citation type="submission" date="2025-09" db="UniProtKB">
        <authorList>
            <consortium name="Ensembl"/>
        </authorList>
    </citation>
    <scope>IDENTIFICATION</scope>
    <source>
        <strain evidence="5">Hereford</strain>
    </source>
</reference>